<dbReference type="AlphaFoldDB" id="A0A5C3KTW7"/>
<evidence type="ECO:0000256" key="1">
    <source>
        <dbReference type="SAM" id="MobiDB-lite"/>
    </source>
</evidence>
<feature type="compositionally biased region" description="Gly residues" evidence="1">
    <location>
        <begin position="60"/>
        <end position="73"/>
    </location>
</feature>
<evidence type="ECO:0000313" key="3">
    <source>
        <dbReference type="EMBL" id="TFK23896.1"/>
    </source>
</evidence>
<dbReference type="EMBL" id="ML210210">
    <property type="protein sequence ID" value="TFK23896.1"/>
    <property type="molecule type" value="Genomic_DNA"/>
</dbReference>
<proteinExistence type="predicted"/>
<organism evidence="3 4">
    <name type="scientific">Coprinopsis marcescibilis</name>
    <name type="common">Agaric fungus</name>
    <name type="synonym">Psathyrella marcescibilis</name>
    <dbReference type="NCBI Taxonomy" id="230819"/>
    <lineage>
        <taxon>Eukaryota</taxon>
        <taxon>Fungi</taxon>
        <taxon>Dikarya</taxon>
        <taxon>Basidiomycota</taxon>
        <taxon>Agaricomycotina</taxon>
        <taxon>Agaricomycetes</taxon>
        <taxon>Agaricomycetidae</taxon>
        <taxon>Agaricales</taxon>
        <taxon>Agaricineae</taxon>
        <taxon>Psathyrellaceae</taxon>
        <taxon>Coprinopsis</taxon>
    </lineage>
</organism>
<dbReference type="OrthoDB" id="4584900at2759"/>
<keyword evidence="4" id="KW-1185">Reference proteome</keyword>
<protein>
    <submittedName>
        <fullName evidence="3">Uncharacterized protein</fullName>
    </submittedName>
</protein>
<dbReference type="STRING" id="230819.A0A5C3KTW7"/>
<feature type="signal peptide" evidence="2">
    <location>
        <begin position="1"/>
        <end position="20"/>
    </location>
</feature>
<keyword evidence="2" id="KW-0732">Signal</keyword>
<accession>A0A5C3KTW7</accession>
<feature type="chain" id="PRO_5022672990" evidence="2">
    <location>
        <begin position="21"/>
        <end position="273"/>
    </location>
</feature>
<sequence>MHSKGIFVALFLAFAPFSFAVPTFVKRSSNVPTPSYPNNAARMAAGLGPLAPAGLRRRTNGGGNNRQQPGGGKDQGKHNGGKHKNPTTLPKPSPVPVPDDKGKGRLKCNKKGGGFVGYVSGDFSSKDKNKRGFGLCNTKPKALEVDFDTSVTPFNIKFHNTREFPTLGWSGNNLNSGNSAVLTGTRNTNINNAPSNVGNAFSGFSANSESQVWHYTKNSKRFEAKWVNTGGIKVETKVCYNPKDDMFHLVTDVNAFKRRNPSAYEVEFELDED</sequence>
<evidence type="ECO:0000256" key="2">
    <source>
        <dbReference type="SAM" id="SignalP"/>
    </source>
</evidence>
<gene>
    <name evidence="3" type="ORF">FA15DRAFT_705085</name>
</gene>
<reference evidence="3 4" key="1">
    <citation type="journal article" date="2019" name="Nat. Ecol. Evol.">
        <title>Megaphylogeny resolves global patterns of mushroom evolution.</title>
        <authorList>
            <person name="Varga T."/>
            <person name="Krizsan K."/>
            <person name="Foldi C."/>
            <person name="Dima B."/>
            <person name="Sanchez-Garcia M."/>
            <person name="Sanchez-Ramirez S."/>
            <person name="Szollosi G.J."/>
            <person name="Szarkandi J.G."/>
            <person name="Papp V."/>
            <person name="Albert L."/>
            <person name="Andreopoulos W."/>
            <person name="Angelini C."/>
            <person name="Antonin V."/>
            <person name="Barry K.W."/>
            <person name="Bougher N.L."/>
            <person name="Buchanan P."/>
            <person name="Buyck B."/>
            <person name="Bense V."/>
            <person name="Catcheside P."/>
            <person name="Chovatia M."/>
            <person name="Cooper J."/>
            <person name="Damon W."/>
            <person name="Desjardin D."/>
            <person name="Finy P."/>
            <person name="Geml J."/>
            <person name="Haridas S."/>
            <person name="Hughes K."/>
            <person name="Justo A."/>
            <person name="Karasinski D."/>
            <person name="Kautmanova I."/>
            <person name="Kiss B."/>
            <person name="Kocsube S."/>
            <person name="Kotiranta H."/>
            <person name="LaButti K.M."/>
            <person name="Lechner B.E."/>
            <person name="Liimatainen K."/>
            <person name="Lipzen A."/>
            <person name="Lukacs Z."/>
            <person name="Mihaltcheva S."/>
            <person name="Morgado L.N."/>
            <person name="Niskanen T."/>
            <person name="Noordeloos M.E."/>
            <person name="Ohm R.A."/>
            <person name="Ortiz-Santana B."/>
            <person name="Ovrebo C."/>
            <person name="Racz N."/>
            <person name="Riley R."/>
            <person name="Savchenko A."/>
            <person name="Shiryaev A."/>
            <person name="Soop K."/>
            <person name="Spirin V."/>
            <person name="Szebenyi C."/>
            <person name="Tomsovsky M."/>
            <person name="Tulloss R.E."/>
            <person name="Uehling J."/>
            <person name="Grigoriev I.V."/>
            <person name="Vagvolgyi C."/>
            <person name="Papp T."/>
            <person name="Martin F.M."/>
            <person name="Miettinen O."/>
            <person name="Hibbett D.S."/>
            <person name="Nagy L.G."/>
        </authorList>
    </citation>
    <scope>NUCLEOTIDE SEQUENCE [LARGE SCALE GENOMIC DNA]</scope>
    <source>
        <strain evidence="3 4">CBS 121175</strain>
    </source>
</reference>
<name>A0A5C3KTW7_COPMA</name>
<evidence type="ECO:0000313" key="4">
    <source>
        <dbReference type="Proteomes" id="UP000307440"/>
    </source>
</evidence>
<feature type="region of interest" description="Disordered" evidence="1">
    <location>
        <begin position="51"/>
        <end position="105"/>
    </location>
</feature>
<dbReference type="Proteomes" id="UP000307440">
    <property type="component" value="Unassembled WGS sequence"/>
</dbReference>